<dbReference type="PANTHER" id="PTHR30006">
    <property type="entry name" value="THIAMINE-BINDING PERIPLASMIC PROTEIN-RELATED"/>
    <property type="match status" value="1"/>
</dbReference>
<dbReference type="PRINTS" id="PR00909">
    <property type="entry name" value="SPERMDNBNDNG"/>
</dbReference>
<dbReference type="GO" id="GO:0015888">
    <property type="term" value="P:thiamine transport"/>
    <property type="evidence" value="ECO:0007669"/>
    <property type="project" value="TreeGrafter"/>
</dbReference>
<dbReference type="GO" id="GO:0030288">
    <property type="term" value="C:outer membrane-bounded periplasmic space"/>
    <property type="evidence" value="ECO:0007669"/>
    <property type="project" value="TreeGrafter"/>
</dbReference>
<dbReference type="EMBL" id="NXGX01000005">
    <property type="protein sequence ID" value="PKR57931.1"/>
    <property type="molecule type" value="Genomic_DNA"/>
</dbReference>
<dbReference type="SUPFAM" id="SSF53850">
    <property type="entry name" value="Periplasmic binding protein-like II"/>
    <property type="match status" value="1"/>
</dbReference>
<dbReference type="GO" id="GO:0030976">
    <property type="term" value="F:thiamine pyrophosphate binding"/>
    <property type="evidence" value="ECO:0007669"/>
    <property type="project" value="TreeGrafter"/>
</dbReference>
<dbReference type="InterPro" id="IPR006059">
    <property type="entry name" value="SBP"/>
</dbReference>
<dbReference type="GO" id="GO:0015846">
    <property type="term" value="P:polyamine transport"/>
    <property type="evidence" value="ECO:0007669"/>
    <property type="project" value="InterPro"/>
</dbReference>
<dbReference type="GO" id="GO:0030975">
    <property type="term" value="F:thiamine binding"/>
    <property type="evidence" value="ECO:0007669"/>
    <property type="project" value="TreeGrafter"/>
</dbReference>
<feature type="transmembrane region" description="Helical" evidence="6">
    <location>
        <begin position="12"/>
        <end position="35"/>
    </location>
</feature>
<accession>A0A2N3L551</accession>
<reference evidence="7 8" key="1">
    <citation type="submission" date="2017-09" db="EMBL/GenBank/DDBJ databases">
        <title>Biodiversity and function of Thalassospira species in the particle-attached aromatic-hydrocarbon-degrading consortia from the surface seawater of the China South Sea.</title>
        <authorList>
            <person name="Dong C."/>
            <person name="Lai Q."/>
            <person name="Shao Z."/>
        </authorList>
    </citation>
    <scope>NUCLEOTIDE SEQUENCE [LARGE SCALE GENOMIC DNA]</scope>
    <source>
        <strain evidence="7 8">139Z-12</strain>
    </source>
</reference>
<keyword evidence="3" id="KW-0813">Transport</keyword>
<keyword evidence="6" id="KW-0472">Membrane</keyword>
<evidence type="ECO:0000313" key="8">
    <source>
        <dbReference type="Proteomes" id="UP000233332"/>
    </source>
</evidence>
<evidence type="ECO:0000256" key="5">
    <source>
        <dbReference type="ARBA" id="ARBA00022764"/>
    </source>
</evidence>
<keyword evidence="5" id="KW-0574">Periplasm</keyword>
<dbReference type="AlphaFoldDB" id="A0A2N3L551"/>
<dbReference type="Pfam" id="PF13416">
    <property type="entry name" value="SBP_bac_8"/>
    <property type="match status" value="1"/>
</dbReference>
<evidence type="ECO:0000256" key="6">
    <source>
        <dbReference type="SAM" id="Phobius"/>
    </source>
</evidence>
<comment type="subcellular location">
    <subcellularLocation>
        <location evidence="1">Periplasm</location>
    </subcellularLocation>
</comment>
<keyword evidence="4" id="KW-0732">Signal</keyword>
<dbReference type="GO" id="GO:0019808">
    <property type="term" value="F:polyamine binding"/>
    <property type="evidence" value="ECO:0007669"/>
    <property type="project" value="InterPro"/>
</dbReference>
<dbReference type="Proteomes" id="UP000233332">
    <property type="component" value="Unassembled WGS sequence"/>
</dbReference>
<dbReference type="Gene3D" id="3.40.190.10">
    <property type="entry name" value="Periplasmic binding protein-like II"/>
    <property type="match status" value="2"/>
</dbReference>
<evidence type="ECO:0000313" key="7">
    <source>
        <dbReference type="EMBL" id="PKR57931.1"/>
    </source>
</evidence>
<keyword evidence="6" id="KW-1133">Transmembrane helix</keyword>
<proteinExistence type="inferred from homology"/>
<dbReference type="PANTHER" id="PTHR30006:SF3">
    <property type="entry name" value="THIAMINE-BINDING PERIPLASMIC PROTEIN"/>
    <property type="match status" value="1"/>
</dbReference>
<organism evidence="7 8">
    <name type="scientific">Thalassospira lohafexi</name>
    <dbReference type="NCBI Taxonomy" id="744227"/>
    <lineage>
        <taxon>Bacteria</taxon>
        <taxon>Pseudomonadati</taxon>
        <taxon>Pseudomonadota</taxon>
        <taxon>Alphaproteobacteria</taxon>
        <taxon>Rhodospirillales</taxon>
        <taxon>Thalassospiraceae</taxon>
        <taxon>Thalassospira</taxon>
    </lineage>
</organism>
<comment type="similarity">
    <text evidence="2">Belongs to the bacterial solute-binding protein 1 family.</text>
</comment>
<dbReference type="InterPro" id="IPR001188">
    <property type="entry name" value="Sperm_putr-bd"/>
</dbReference>
<evidence type="ECO:0000256" key="4">
    <source>
        <dbReference type="ARBA" id="ARBA00022729"/>
    </source>
</evidence>
<keyword evidence="6" id="KW-0812">Transmembrane</keyword>
<dbReference type="CDD" id="cd13589">
    <property type="entry name" value="PBP2_polyamine_RpCGA009"/>
    <property type="match status" value="1"/>
</dbReference>
<comment type="caution">
    <text evidence="7">The sequence shown here is derived from an EMBL/GenBank/DDBJ whole genome shotgun (WGS) entry which is preliminary data.</text>
</comment>
<evidence type="ECO:0000256" key="2">
    <source>
        <dbReference type="ARBA" id="ARBA00008520"/>
    </source>
</evidence>
<name>A0A2N3L551_9PROT</name>
<keyword evidence="8" id="KW-1185">Reference proteome</keyword>
<sequence length="366" mass="39723">MDDIKKGISRRSVLAGIAGGSAVAMAGIAGFPGVVRAQEKSLKIGAYGGYFKDSFDKHIFPEFTKATGISVESIAQPTGEAWLVQLEQAARAGQAPADVSMISQVSMLRGSAAGIWAKLDPAKMPNIENVMPSFINKYDDGSVCGVGAVTWYITLVSNSDVIAQAPSSWEELWKPDRAGQLGLLALVTNSFLLDVTAKTYFGGQEILDTEEGIMKVMDKLAELKDNVQLWYRDEAQFEQALKSGEIPMGQYYHDVAGLAAADGYPVRSTFPKEGGINDSGSWAVSKASEKLDLAHVFIDFMSQPEIQTLLSRKVGTSPTVARAKTSLTDAEFASVSSEIEPIIPRYDMYQQRADWLSQKWTELIVS</sequence>
<dbReference type="PROSITE" id="PS51318">
    <property type="entry name" value="TAT"/>
    <property type="match status" value="1"/>
</dbReference>
<evidence type="ECO:0000256" key="3">
    <source>
        <dbReference type="ARBA" id="ARBA00022448"/>
    </source>
</evidence>
<dbReference type="InterPro" id="IPR006311">
    <property type="entry name" value="TAT_signal"/>
</dbReference>
<gene>
    <name evidence="7" type="ORF">COO92_14325</name>
</gene>
<dbReference type="RefSeq" id="WP_101303166.1">
    <property type="nucleotide sequence ID" value="NZ_NXGX01000005.1"/>
</dbReference>
<protein>
    <submittedName>
        <fullName evidence="7">ABC transporter substrate-binding protein</fullName>
    </submittedName>
</protein>
<evidence type="ECO:0000256" key="1">
    <source>
        <dbReference type="ARBA" id="ARBA00004418"/>
    </source>
</evidence>